<dbReference type="EMBL" id="CABDVU010000001">
    <property type="protein sequence ID" value="VTN14764.1"/>
    <property type="molecule type" value="Genomic_DNA"/>
</dbReference>
<protein>
    <submittedName>
        <fullName evidence="1">Ferrichrome receptor FcuA</fullName>
    </submittedName>
</protein>
<gene>
    <name evidence="1" type="primary">fcuA_2</name>
    <name evidence="1" type="ORF">NCTC9185_06832</name>
</gene>
<reference evidence="1 2" key="1">
    <citation type="submission" date="2019-04" db="EMBL/GenBank/DDBJ databases">
        <authorList>
            <consortium name="Pathogen Informatics"/>
        </authorList>
    </citation>
    <scope>NUCLEOTIDE SEQUENCE [LARGE SCALE GENOMIC DNA]</scope>
    <source>
        <strain evidence="1 2">NCTC9185</strain>
    </source>
</reference>
<organism evidence="1 2">
    <name type="scientific">Raoultella terrigena</name>
    <name type="common">Klebsiella terrigena</name>
    <dbReference type="NCBI Taxonomy" id="577"/>
    <lineage>
        <taxon>Bacteria</taxon>
        <taxon>Pseudomonadati</taxon>
        <taxon>Pseudomonadota</taxon>
        <taxon>Gammaproteobacteria</taxon>
        <taxon>Enterobacterales</taxon>
        <taxon>Enterobacteriaceae</taxon>
        <taxon>Klebsiella/Raoultella group</taxon>
        <taxon>Raoultella</taxon>
    </lineage>
</organism>
<evidence type="ECO:0000313" key="2">
    <source>
        <dbReference type="Proteomes" id="UP000339249"/>
    </source>
</evidence>
<evidence type="ECO:0000313" key="1">
    <source>
        <dbReference type="EMBL" id="VTN14764.1"/>
    </source>
</evidence>
<keyword evidence="1" id="KW-0675">Receptor</keyword>
<accession>A0A4V6J2N8</accession>
<dbReference type="AlphaFoldDB" id="A0A4V6J2N8"/>
<dbReference type="Proteomes" id="UP000339249">
    <property type="component" value="Unassembled WGS sequence"/>
</dbReference>
<sequence>MVPRQVMDTQMLERVEVFKGANGLLNGAASSGRRRDDQP</sequence>
<proteinExistence type="predicted"/>
<name>A0A4V6J2N8_RAOTE</name>